<evidence type="ECO:0000256" key="5">
    <source>
        <dbReference type="ARBA" id="ARBA00023125"/>
    </source>
</evidence>
<organism evidence="11">
    <name type="scientific">Myoviridae sp. ctqEN1</name>
    <dbReference type="NCBI Taxonomy" id="2827709"/>
    <lineage>
        <taxon>Viruses</taxon>
        <taxon>Duplodnaviria</taxon>
        <taxon>Heunggongvirae</taxon>
        <taxon>Uroviricota</taxon>
        <taxon>Caudoviricetes</taxon>
    </lineage>
</organism>
<evidence type="ECO:0000256" key="8">
    <source>
        <dbReference type="ARBA" id="ARBA00045002"/>
    </source>
</evidence>
<dbReference type="GO" id="GO:0016539">
    <property type="term" value="P:intein-mediated protein splicing"/>
    <property type="evidence" value="ECO:0007669"/>
    <property type="project" value="InterPro"/>
</dbReference>
<dbReference type="PANTHER" id="PTHR30153">
    <property type="entry name" value="REPLICATIVE DNA HELICASE DNAB"/>
    <property type="match status" value="1"/>
</dbReference>
<dbReference type="PROSITE" id="PS50817">
    <property type="entry name" value="INTEIN_N_TER"/>
    <property type="match status" value="1"/>
</dbReference>
<feature type="domain" description="Hint" evidence="10">
    <location>
        <begin position="357"/>
        <end position="446"/>
    </location>
</feature>
<dbReference type="GO" id="GO:0003677">
    <property type="term" value="F:DNA binding"/>
    <property type="evidence" value="ECO:0007669"/>
    <property type="project" value="UniProtKB-KW"/>
</dbReference>
<evidence type="ECO:0000256" key="1">
    <source>
        <dbReference type="ARBA" id="ARBA00022705"/>
    </source>
</evidence>
<dbReference type="Gene3D" id="3.40.50.300">
    <property type="entry name" value="P-loop containing nucleotide triphosphate hydrolases"/>
    <property type="match status" value="1"/>
</dbReference>
<evidence type="ECO:0000256" key="6">
    <source>
        <dbReference type="ARBA" id="ARBA00023235"/>
    </source>
</evidence>
<dbReference type="SUPFAM" id="SSF51294">
    <property type="entry name" value="Hedgehog/intein (Hint) domain"/>
    <property type="match status" value="1"/>
</dbReference>
<comment type="function">
    <text evidence="7">The intein is an endonuclease.</text>
</comment>
<proteinExistence type="predicted"/>
<dbReference type="InterPro" id="IPR003587">
    <property type="entry name" value="Hint_dom_N"/>
</dbReference>
<keyword evidence="3 11" id="KW-0347">Helicase</keyword>
<dbReference type="InterPro" id="IPR006141">
    <property type="entry name" value="Intein_N"/>
</dbReference>
<evidence type="ECO:0000256" key="2">
    <source>
        <dbReference type="ARBA" id="ARBA00022741"/>
    </source>
</evidence>
<dbReference type="GO" id="GO:0003678">
    <property type="term" value="F:DNA helicase activity"/>
    <property type="evidence" value="ECO:0007669"/>
    <property type="project" value="InterPro"/>
</dbReference>
<keyword evidence="9" id="KW-0175">Coiled coil</keyword>
<dbReference type="InterPro" id="IPR036185">
    <property type="entry name" value="DNA_heli_DnaB-like_N_sf"/>
</dbReference>
<protein>
    <recommendedName>
        <fullName evidence="8">DNA 5'-3' helicase DnaB</fullName>
    </recommendedName>
</protein>
<dbReference type="SUPFAM" id="SSF52540">
    <property type="entry name" value="P-loop containing nucleoside triphosphate hydrolases"/>
    <property type="match status" value="1"/>
</dbReference>
<dbReference type="GO" id="GO:0006260">
    <property type="term" value="P:DNA replication"/>
    <property type="evidence" value="ECO:0007669"/>
    <property type="project" value="UniProtKB-KW"/>
</dbReference>
<evidence type="ECO:0000256" key="7">
    <source>
        <dbReference type="ARBA" id="ARBA00044940"/>
    </source>
</evidence>
<evidence type="ECO:0000259" key="10">
    <source>
        <dbReference type="SMART" id="SM00306"/>
    </source>
</evidence>
<dbReference type="PANTHER" id="PTHR30153:SF2">
    <property type="entry name" value="REPLICATIVE DNA HELICASE"/>
    <property type="match status" value="1"/>
</dbReference>
<dbReference type="SUPFAM" id="SSF48024">
    <property type="entry name" value="N-terminal domain of DnaB helicase"/>
    <property type="match status" value="1"/>
</dbReference>
<reference evidence="11" key="1">
    <citation type="journal article" date="2021" name="Proc. Natl. Acad. Sci. U.S.A.">
        <title>A Catalog of Tens of Thousands of Viruses from Human Metagenomes Reveals Hidden Associations with Chronic Diseases.</title>
        <authorList>
            <person name="Tisza M.J."/>
            <person name="Buck C.B."/>
        </authorList>
    </citation>
    <scope>NUCLEOTIDE SEQUENCE</scope>
    <source>
        <strain evidence="11">CtqEN1</strain>
    </source>
</reference>
<keyword evidence="3 11" id="KW-0378">Hydrolase</keyword>
<dbReference type="GO" id="GO:0005524">
    <property type="term" value="F:ATP binding"/>
    <property type="evidence" value="ECO:0007669"/>
    <property type="project" value="UniProtKB-KW"/>
</dbReference>
<keyword evidence="4" id="KW-0067">ATP-binding</keyword>
<keyword evidence="6" id="KW-0413">Isomerase</keyword>
<evidence type="ECO:0000256" key="9">
    <source>
        <dbReference type="SAM" id="Coils"/>
    </source>
</evidence>
<sequence>MSNTAITPEQKFERILLGSLTANKEYFSKVLGILKPEFFSQERKDIFNSIKKHYKEYSLPPSLGDLEMSIKDTQNQDQRNRIFQELQQIGELDTSKYNTDKLCDETLSFVKDALYLKALEIGSEGLLTKNDDLKRKAEQILDERAKVNIDSDLGIEFSDATAVIDYYSQETTGLLTQHYSLNERLGPGFLPGTLNLILAPSGVGKSLMMTDLISGFIKAGKNVLLVSLEMSAEEVMKRVHSNTLEMPIADFVPRHFNKDLFIKKLNDAKLKGCGTFWSKDYPANSFSPLQLENLVDSFKNEKNLSFDIVFVDYVGIMKSDIISPSAGLYSYIKSIAEETRACAKRLGVPIVSASQLNRCFSTDTIINTVDGGKLASEIVVGDKVLSVGGTNVVEHIHPSEKQNAYLITTKNGKGIVVSGDHRIPTNRGLLTLRTGLRIGDYINAKL</sequence>
<dbReference type="CDD" id="cd00081">
    <property type="entry name" value="Hint"/>
    <property type="match status" value="1"/>
</dbReference>
<keyword evidence="1" id="KW-0235">DNA replication</keyword>
<dbReference type="InterPro" id="IPR007694">
    <property type="entry name" value="DNA_helicase_DnaB-like_C"/>
</dbReference>
<dbReference type="InterPro" id="IPR027417">
    <property type="entry name" value="P-loop_NTPase"/>
</dbReference>
<dbReference type="SMART" id="SM00306">
    <property type="entry name" value="HintN"/>
    <property type="match status" value="1"/>
</dbReference>
<dbReference type="Pfam" id="PF03796">
    <property type="entry name" value="DnaB_C"/>
    <property type="match status" value="1"/>
</dbReference>
<feature type="coiled-coil region" evidence="9">
    <location>
        <begin position="123"/>
        <end position="150"/>
    </location>
</feature>
<dbReference type="InterPro" id="IPR036844">
    <property type="entry name" value="Hint_dom_sf"/>
</dbReference>
<keyword evidence="2" id="KW-0547">Nucleotide-binding</keyword>
<dbReference type="EMBL" id="BK032535">
    <property type="protein sequence ID" value="DAF46297.1"/>
    <property type="molecule type" value="Genomic_DNA"/>
</dbReference>
<evidence type="ECO:0000256" key="4">
    <source>
        <dbReference type="ARBA" id="ARBA00022840"/>
    </source>
</evidence>
<name>A0A8S5S5S6_9CAUD</name>
<evidence type="ECO:0000313" key="11">
    <source>
        <dbReference type="EMBL" id="DAF46297.1"/>
    </source>
</evidence>
<evidence type="ECO:0000256" key="3">
    <source>
        <dbReference type="ARBA" id="ARBA00022806"/>
    </source>
</evidence>
<keyword evidence="5" id="KW-0238">DNA-binding</keyword>
<accession>A0A8S5S5S6</accession>